<evidence type="ECO:0000256" key="3">
    <source>
        <dbReference type="ARBA" id="ARBA00022989"/>
    </source>
</evidence>
<feature type="transmembrane region" description="Helical" evidence="5">
    <location>
        <begin position="341"/>
        <end position="360"/>
    </location>
</feature>
<dbReference type="Pfam" id="PF00324">
    <property type="entry name" value="AA_permease"/>
    <property type="match status" value="1"/>
</dbReference>
<feature type="transmembrane region" description="Helical" evidence="5">
    <location>
        <begin position="163"/>
        <end position="184"/>
    </location>
</feature>
<evidence type="ECO:0000256" key="5">
    <source>
        <dbReference type="SAM" id="Phobius"/>
    </source>
</evidence>
<feature type="domain" description="Amino acid permease/ SLC12A" evidence="6">
    <location>
        <begin position="32"/>
        <end position="422"/>
    </location>
</feature>
<comment type="caution">
    <text evidence="7">The sequence shown here is derived from an EMBL/GenBank/DDBJ whole genome shotgun (WGS) entry which is preliminary data.</text>
</comment>
<feature type="transmembrane region" description="Helical" evidence="5">
    <location>
        <begin position="99"/>
        <end position="121"/>
    </location>
</feature>
<dbReference type="Proteomes" id="UP000182762">
    <property type="component" value="Unassembled WGS sequence"/>
</dbReference>
<feature type="transmembrane region" description="Helical" evidence="5">
    <location>
        <begin position="28"/>
        <end position="51"/>
    </location>
</feature>
<evidence type="ECO:0000259" key="6">
    <source>
        <dbReference type="Pfam" id="PF00324"/>
    </source>
</evidence>
<dbReference type="PANTHER" id="PTHR42770:SF16">
    <property type="entry name" value="AMINO ACID PERMEASE"/>
    <property type="match status" value="1"/>
</dbReference>
<feature type="transmembrane region" description="Helical" evidence="5">
    <location>
        <begin position="133"/>
        <end position="151"/>
    </location>
</feature>
<dbReference type="PANTHER" id="PTHR42770">
    <property type="entry name" value="AMINO ACID TRANSPORTER-RELATED"/>
    <property type="match status" value="1"/>
</dbReference>
<protein>
    <submittedName>
        <fullName evidence="7">Amino acid transporter</fullName>
    </submittedName>
</protein>
<dbReference type="InterPro" id="IPR004841">
    <property type="entry name" value="AA-permease/SLC12A_dom"/>
</dbReference>
<sequence>METEKSVHDIDFRPNKIELNRTLKLRDLVIFGLGFMAPVAAMSLFGIITAISEGHSVLSYIIGFVAMLFTAYSFGKMVEAYPVAGSTYTYAQHALHPKIGFIAGWGMLLDYLLIPMLTFLISSNFAHALVPSIPIWAWVLIFALPITVVNIMGVEVAAKVNTVLVLLMILAVLVFLISAGHYIVTGNLSLIQFEAIYDPSHFSIGAIISGSAIVIVAYLGFDAITTLAEETSVGGNKIGLAIVFTCVIQTIFYVSVTYLAVIIVGHYTVIKNPDTAFFNILDTIGSLFLQTFITVMIIASGVASALASQSASSRLLLGMGRDNVMPKKFFGYIHPKYKTPVNNILLMSIAGIIGALSLNMQLVSDLVAFGGLLGFAFVNICVINHYYIKNKQRNVLKYLIIPSLGTIVCLYILWGLSTAGKTVGLLWLGLGFIYLIVRSSSSKEFKAFLSNKEEATIDGGPK</sequence>
<feature type="transmembrane region" description="Helical" evidence="5">
    <location>
        <begin position="287"/>
        <end position="307"/>
    </location>
</feature>
<keyword evidence="4 5" id="KW-0472">Membrane</keyword>
<feature type="transmembrane region" description="Helical" evidence="5">
    <location>
        <begin position="204"/>
        <end position="228"/>
    </location>
</feature>
<organism evidence="7 8">
    <name type="scientific">Priestia endophytica DSM 13796</name>
    <dbReference type="NCBI Taxonomy" id="1121089"/>
    <lineage>
        <taxon>Bacteria</taxon>
        <taxon>Bacillati</taxon>
        <taxon>Bacillota</taxon>
        <taxon>Bacilli</taxon>
        <taxon>Bacillales</taxon>
        <taxon>Bacillaceae</taxon>
        <taxon>Priestia</taxon>
    </lineage>
</organism>
<accession>A0A1I5ZFC1</accession>
<evidence type="ECO:0000313" key="8">
    <source>
        <dbReference type="Proteomes" id="UP000182762"/>
    </source>
</evidence>
<feature type="transmembrane region" description="Helical" evidence="5">
    <location>
        <begin position="395"/>
        <end position="414"/>
    </location>
</feature>
<gene>
    <name evidence="7" type="ORF">SAMN02745910_02014</name>
</gene>
<dbReference type="RefSeq" id="WP_061804290.1">
    <property type="nucleotide sequence ID" value="NZ_FOXX01000004.1"/>
</dbReference>
<reference evidence="7 8" key="1">
    <citation type="submission" date="2016-10" db="EMBL/GenBank/DDBJ databases">
        <authorList>
            <person name="Varghese N."/>
            <person name="Submissions S."/>
        </authorList>
    </citation>
    <scope>NUCLEOTIDE SEQUENCE [LARGE SCALE GENOMIC DNA]</scope>
    <source>
        <strain evidence="7 8">DSM 13796</strain>
    </source>
</reference>
<keyword evidence="8" id="KW-1185">Reference proteome</keyword>
<dbReference type="PIRSF" id="PIRSF006060">
    <property type="entry name" value="AA_transporter"/>
    <property type="match status" value="1"/>
</dbReference>
<dbReference type="EMBL" id="FOXX01000004">
    <property type="protein sequence ID" value="SFQ55156.1"/>
    <property type="molecule type" value="Genomic_DNA"/>
</dbReference>
<feature type="transmembrane region" description="Helical" evidence="5">
    <location>
        <begin position="240"/>
        <end position="267"/>
    </location>
</feature>
<evidence type="ECO:0000313" key="7">
    <source>
        <dbReference type="EMBL" id="SFQ55156.1"/>
    </source>
</evidence>
<feature type="transmembrane region" description="Helical" evidence="5">
    <location>
        <begin position="420"/>
        <end position="437"/>
    </location>
</feature>
<feature type="transmembrane region" description="Helical" evidence="5">
    <location>
        <begin position="57"/>
        <end position="78"/>
    </location>
</feature>
<dbReference type="Gene3D" id="1.20.1740.10">
    <property type="entry name" value="Amino acid/polyamine transporter I"/>
    <property type="match status" value="1"/>
</dbReference>
<comment type="subcellular location">
    <subcellularLocation>
        <location evidence="1">Membrane</location>
        <topology evidence="1">Multi-pass membrane protein</topology>
    </subcellularLocation>
</comment>
<keyword evidence="2 5" id="KW-0812">Transmembrane</keyword>
<evidence type="ECO:0000256" key="2">
    <source>
        <dbReference type="ARBA" id="ARBA00022692"/>
    </source>
</evidence>
<feature type="transmembrane region" description="Helical" evidence="5">
    <location>
        <begin position="366"/>
        <end position="388"/>
    </location>
</feature>
<evidence type="ECO:0000256" key="1">
    <source>
        <dbReference type="ARBA" id="ARBA00004141"/>
    </source>
</evidence>
<proteinExistence type="predicted"/>
<evidence type="ECO:0000256" key="4">
    <source>
        <dbReference type="ARBA" id="ARBA00023136"/>
    </source>
</evidence>
<keyword evidence="3 5" id="KW-1133">Transmembrane helix</keyword>
<dbReference type="GeneID" id="93710688"/>
<dbReference type="InterPro" id="IPR050367">
    <property type="entry name" value="APC_superfamily"/>
</dbReference>
<name>A0A1I5ZFC1_9BACI</name>